<dbReference type="CDD" id="cd03259">
    <property type="entry name" value="ABC_Carb_Solutes_like"/>
    <property type="match status" value="1"/>
</dbReference>
<dbReference type="InterPro" id="IPR015853">
    <property type="entry name" value="ABC_transpr_FbpC"/>
</dbReference>
<dbReference type="SUPFAM" id="SSF52540">
    <property type="entry name" value="P-loop containing nucleoside triphosphate hydrolases"/>
    <property type="match status" value="1"/>
</dbReference>
<evidence type="ECO:0000256" key="5">
    <source>
        <dbReference type="ARBA" id="ARBA00022840"/>
    </source>
</evidence>
<dbReference type="InterPro" id="IPR050093">
    <property type="entry name" value="ABC_SmlMolc_Importer"/>
</dbReference>
<dbReference type="InterPro" id="IPR003439">
    <property type="entry name" value="ABC_transporter-like_ATP-bd"/>
</dbReference>
<keyword evidence="6" id="KW-0408">Iron</keyword>
<dbReference type="Pfam" id="PF00005">
    <property type="entry name" value="ABC_tran"/>
    <property type="match status" value="1"/>
</dbReference>
<proteinExistence type="predicted"/>
<evidence type="ECO:0000256" key="2">
    <source>
        <dbReference type="ARBA" id="ARBA00022475"/>
    </source>
</evidence>
<accession>A0A6G5QKA9</accession>
<feature type="domain" description="ABC transporter" evidence="10">
    <location>
        <begin position="1"/>
        <end position="229"/>
    </location>
</feature>
<dbReference type="Gene3D" id="3.40.50.300">
    <property type="entry name" value="P-loop containing nucleotide triphosphate hydrolases"/>
    <property type="match status" value="1"/>
</dbReference>
<dbReference type="PROSITE" id="PS00211">
    <property type="entry name" value="ABC_TRANSPORTER_1"/>
    <property type="match status" value="1"/>
</dbReference>
<dbReference type="GO" id="GO:0015408">
    <property type="term" value="F:ABC-type ferric iron transporter activity"/>
    <property type="evidence" value="ECO:0007669"/>
    <property type="project" value="InterPro"/>
</dbReference>
<dbReference type="PANTHER" id="PTHR42781">
    <property type="entry name" value="SPERMIDINE/PUTRESCINE IMPORT ATP-BINDING PROTEIN POTA"/>
    <property type="match status" value="1"/>
</dbReference>
<dbReference type="GO" id="GO:0005524">
    <property type="term" value="F:ATP binding"/>
    <property type="evidence" value="ECO:0007669"/>
    <property type="project" value="UniProtKB-KW"/>
</dbReference>
<keyword evidence="4" id="KW-0547">Nucleotide-binding</keyword>
<sequence length="493" mass="53740">MIELNCKKSLNGADGKFELDVNLNVKKGEFVALYGKSGSGKTTLLRLIAGFETPDSGAIKAGGKTLFEGKNFAPPQSRNIGFLFQDYALFPNMNVMKNLLFANNDLNLAHKLLDLVEMSSLENAAISQLSGGQKQRAALARALMRKPEILLLDEPLSALDNAMREKLQDYLAKIHAEFNMTTVLVSHDVAEIYKLASKVFVLENGKIAHVGSPSEIFLRHSGSQKFSLPAKILEISKRDAIYVAVVLVGQQLCEVALSAAEAANLRSDDEAVLSAKAFGLNLQKSGDFDGERGSCASDVAYDENANVKFVGGRDSSEKDANLTAEAKASRKFDGGQNSENSRCDALKTCEPHGKNTNVKFSERSRVEIYGAQANFKFKSMHGEQSRENHNAKISFKFDSAYENRTQKTAPDLADERRKGDKNGAPIVNLATNAKASYEFGSGVNIVCGKIYGDKANFKFNESGAEKSARSPNREPKSNKNAEFHGMKASSNEH</sequence>
<keyword evidence="2" id="KW-1003">Cell membrane</keyword>
<dbReference type="EMBL" id="CP012543">
    <property type="protein sequence ID" value="QCD46042.1"/>
    <property type="molecule type" value="Genomic_DNA"/>
</dbReference>
<evidence type="ECO:0000256" key="3">
    <source>
        <dbReference type="ARBA" id="ARBA00022496"/>
    </source>
</evidence>
<dbReference type="AlphaFoldDB" id="A0A6G5QKA9"/>
<evidence type="ECO:0000256" key="9">
    <source>
        <dbReference type="SAM" id="MobiDB-lite"/>
    </source>
</evidence>
<feature type="compositionally biased region" description="Basic and acidic residues" evidence="9">
    <location>
        <begin position="463"/>
        <end position="493"/>
    </location>
</feature>
<evidence type="ECO:0000256" key="7">
    <source>
        <dbReference type="ARBA" id="ARBA00023065"/>
    </source>
</evidence>
<keyword evidence="5 11" id="KW-0067">ATP-binding</keyword>
<dbReference type="SMART" id="SM00382">
    <property type="entry name" value="AAA"/>
    <property type="match status" value="1"/>
</dbReference>
<keyword evidence="3" id="KW-0410">Iron transport</keyword>
<dbReference type="GO" id="GO:0016020">
    <property type="term" value="C:membrane"/>
    <property type="evidence" value="ECO:0007669"/>
    <property type="project" value="InterPro"/>
</dbReference>
<evidence type="ECO:0000259" key="10">
    <source>
        <dbReference type="PROSITE" id="PS50893"/>
    </source>
</evidence>
<dbReference type="PANTHER" id="PTHR42781:SF4">
    <property type="entry name" value="SPERMIDINE_PUTRESCINE IMPORT ATP-BINDING PROTEIN POTA"/>
    <property type="match status" value="1"/>
</dbReference>
<feature type="region of interest" description="Disordered" evidence="9">
    <location>
        <begin position="462"/>
        <end position="493"/>
    </location>
</feature>
<name>A0A6G5QKA9_CAMRE</name>
<evidence type="ECO:0000256" key="8">
    <source>
        <dbReference type="ARBA" id="ARBA00023136"/>
    </source>
</evidence>
<evidence type="ECO:0000256" key="1">
    <source>
        <dbReference type="ARBA" id="ARBA00022448"/>
    </source>
</evidence>
<dbReference type="InterPro" id="IPR027417">
    <property type="entry name" value="P-loop_NTPase"/>
</dbReference>
<protein>
    <submittedName>
        <fullName evidence="11">Molybdenum ABC transporter ModABC, ATP-binding protein</fullName>
    </submittedName>
</protein>
<dbReference type="Proteomes" id="UP000502377">
    <property type="component" value="Chromosome"/>
</dbReference>
<keyword evidence="8" id="KW-0472">Membrane</keyword>
<dbReference type="InterPro" id="IPR017871">
    <property type="entry name" value="ABC_transporter-like_CS"/>
</dbReference>
<dbReference type="KEGG" id="crx:CRECT_0345"/>
<keyword evidence="1" id="KW-0813">Transport</keyword>
<organism evidence="11 12">
    <name type="scientific">Campylobacter rectus</name>
    <name type="common">Wolinella recta</name>
    <dbReference type="NCBI Taxonomy" id="203"/>
    <lineage>
        <taxon>Bacteria</taxon>
        <taxon>Pseudomonadati</taxon>
        <taxon>Campylobacterota</taxon>
        <taxon>Epsilonproteobacteria</taxon>
        <taxon>Campylobacterales</taxon>
        <taxon>Campylobacteraceae</taxon>
        <taxon>Campylobacter</taxon>
    </lineage>
</organism>
<dbReference type="PROSITE" id="PS50893">
    <property type="entry name" value="ABC_TRANSPORTER_2"/>
    <property type="match status" value="1"/>
</dbReference>
<evidence type="ECO:0000256" key="6">
    <source>
        <dbReference type="ARBA" id="ARBA00023004"/>
    </source>
</evidence>
<evidence type="ECO:0000313" key="11">
    <source>
        <dbReference type="EMBL" id="QCD46042.1"/>
    </source>
</evidence>
<dbReference type="GO" id="GO:0016887">
    <property type="term" value="F:ATP hydrolysis activity"/>
    <property type="evidence" value="ECO:0007669"/>
    <property type="project" value="InterPro"/>
</dbReference>
<evidence type="ECO:0000313" key="12">
    <source>
        <dbReference type="Proteomes" id="UP000502377"/>
    </source>
</evidence>
<gene>
    <name evidence="11" type="primary">modC</name>
    <name evidence="11" type="ORF">CRECT_0345</name>
</gene>
<reference evidence="11 12" key="1">
    <citation type="submission" date="2016-07" db="EMBL/GenBank/DDBJ databases">
        <title>Comparative genomics of the Campylobacter concisus group.</title>
        <authorList>
            <person name="Miller W.G."/>
            <person name="Yee E."/>
            <person name="Chapman M.H."/>
            <person name="Huynh S."/>
            <person name="Bono J.L."/>
            <person name="On S.L.W."/>
            <person name="StLeger J."/>
            <person name="Foster G."/>
            <person name="Parker C.T."/>
        </authorList>
    </citation>
    <scope>NUCLEOTIDE SEQUENCE [LARGE SCALE GENOMIC DNA]</scope>
    <source>
        <strain evidence="11 12">ATCC 33238</strain>
    </source>
</reference>
<dbReference type="InterPro" id="IPR003593">
    <property type="entry name" value="AAA+_ATPase"/>
</dbReference>
<keyword evidence="7" id="KW-0406">Ion transport</keyword>
<evidence type="ECO:0000256" key="4">
    <source>
        <dbReference type="ARBA" id="ARBA00022741"/>
    </source>
</evidence>